<dbReference type="AlphaFoldDB" id="A0A0F9TST8"/>
<dbReference type="EMBL" id="LAZR01001030">
    <property type="protein sequence ID" value="KKN52191.1"/>
    <property type="molecule type" value="Genomic_DNA"/>
</dbReference>
<gene>
    <name evidence="1" type="ORF">LCGC14_0615410</name>
</gene>
<comment type="caution">
    <text evidence="1">The sequence shown here is derived from an EMBL/GenBank/DDBJ whole genome shotgun (WGS) entry which is preliminary data.</text>
</comment>
<proteinExistence type="predicted"/>
<sequence length="78" mass="9379">MKLINEKRFLTELYKNTEYGNTPKKDFDWVEIEYGKFKQVLSKHLKDLPEKKTLHIKGRDIPNQHLGYNQCLEDIEKV</sequence>
<organism evidence="1">
    <name type="scientific">marine sediment metagenome</name>
    <dbReference type="NCBI Taxonomy" id="412755"/>
    <lineage>
        <taxon>unclassified sequences</taxon>
        <taxon>metagenomes</taxon>
        <taxon>ecological metagenomes</taxon>
    </lineage>
</organism>
<protein>
    <submittedName>
        <fullName evidence="1">Uncharacterized protein</fullName>
    </submittedName>
</protein>
<accession>A0A0F9TST8</accession>
<evidence type="ECO:0000313" key="1">
    <source>
        <dbReference type="EMBL" id="KKN52191.1"/>
    </source>
</evidence>
<name>A0A0F9TST8_9ZZZZ</name>
<reference evidence="1" key="1">
    <citation type="journal article" date="2015" name="Nature">
        <title>Complex archaea that bridge the gap between prokaryotes and eukaryotes.</title>
        <authorList>
            <person name="Spang A."/>
            <person name="Saw J.H."/>
            <person name="Jorgensen S.L."/>
            <person name="Zaremba-Niedzwiedzka K."/>
            <person name="Martijn J."/>
            <person name="Lind A.E."/>
            <person name="van Eijk R."/>
            <person name="Schleper C."/>
            <person name="Guy L."/>
            <person name="Ettema T.J."/>
        </authorList>
    </citation>
    <scope>NUCLEOTIDE SEQUENCE</scope>
</reference>